<evidence type="ECO:0000313" key="9">
    <source>
        <dbReference type="Proteomes" id="UP000199051"/>
    </source>
</evidence>
<feature type="domain" description="Glucose-methanol-choline oxidoreductase C-terminal" evidence="7">
    <location>
        <begin position="385"/>
        <end position="503"/>
    </location>
</feature>
<organism evidence="8 9">
    <name type="scientific">Actinokineospora terrae</name>
    <dbReference type="NCBI Taxonomy" id="155974"/>
    <lineage>
        <taxon>Bacteria</taxon>
        <taxon>Bacillati</taxon>
        <taxon>Actinomycetota</taxon>
        <taxon>Actinomycetes</taxon>
        <taxon>Pseudonocardiales</taxon>
        <taxon>Pseudonocardiaceae</taxon>
        <taxon>Actinokineospora</taxon>
    </lineage>
</organism>
<dbReference type="InterPro" id="IPR007867">
    <property type="entry name" value="GMC_OxRtase_C"/>
</dbReference>
<evidence type="ECO:0000256" key="3">
    <source>
        <dbReference type="ARBA" id="ARBA00022630"/>
    </source>
</evidence>
<evidence type="ECO:0000256" key="4">
    <source>
        <dbReference type="ARBA" id="ARBA00022827"/>
    </source>
</evidence>
<dbReference type="AlphaFoldDB" id="A0A1H9KTZ6"/>
<dbReference type="Gene3D" id="3.50.50.60">
    <property type="entry name" value="FAD/NAD(P)-binding domain"/>
    <property type="match status" value="2"/>
</dbReference>
<feature type="domain" description="Glucose-methanol-choline oxidoreductase N-terminal" evidence="6">
    <location>
        <begin position="87"/>
        <end position="306"/>
    </location>
</feature>
<sequence length="541" mass="57600">MNLGPVPTRAELAETYDVCVVGSGASGAATAWLLARAGLSVVVVEQGGHVTADVSYDDLLAAAEPAWVRQENGTWGKIGYPWTTCNVGGGTLFFGGAFFRNRPVDFDAETVLGRTELPLRWPWDHTELDPYYHAVEHLVGVSGLAGADPTLPATSAYPMPPVARSAEGALLAEGAAALGWNPFPTPLALNSLPHNGLPGCAADAPCICRTCPSGAKGDSTRFLDPALRHGARLFAGMKAVRLLAEGRKATSLECVRMDTGERYRFRASRFVLCANAVQTAALLLRSTADQYPGGLGNTHDLVGRGLCFKLSEYLVGYRYNGVGELSGETMGLGPFSTCAVADLYQDPHAPGGIGGLLYEARPERPFRLRSTEQLVRIEALVPDEPQTTNRVRLGTGTDAHGVTDVVMDYQAHPRDLARLEYMMNQGTRMLEAAGCSVTVREPSGWALGSSHLHGTCRMGDDPRTSVTTSDCRLHDTDNVYVGDGAVLPFPGGANPTLTIQAVALRTAHRLLRDDYGIDSGLHTPGAAPTLGRQGLLNLVPR</sequence>
<dbReference type="STRING" id="155974.SAMN04487818_101325"/>
<dbReference type="PANTHER" id="PTHR42784:SF1">
    <property type="entry name" value="PYRANOSE 2-OXIDASE"/>
    <property type="match status" value="1"/>
</dbReference>
<reference evidence="9" key="1">
    <citation type="submission" date="2016-10" db="EMBL/GenBank/DDBJ databases">
        <authorList>
            <person name="Varghese N."/>
            <person name="Submissions S."/>
        </authorList>
    </citation>
    <scope>NUCLEOTIDE SEQUENCE [LARGE SCALE GENOMIC DNA]</scope>
    <source>
        <strain evidence="9">DSM 44260</strain>
    </source>
</reference>
<dbReference type="InterPro" id="IPR036188">
    <property type="entry name" value="FAD/NAD-bd_sf"/>
</dbReference>
<gene>
    <name evidence="8" type="ORF">SAMN04487818_101325</name>
</gene>
<dbReference type="Pfam" id="PF13450">
    <property type="entry name" value="NAD_binding_8"/>
    <property type="match status" value="1"/>
</dbReference>
<dbReference type="InterPro" id="IPR051473">
    <property type="entry name" value="P2Ox-like"/>
</dbReference>
<keyword evidence="9" id="KW-1185">Reference proteome</keyword>
<accession>A0A1H9KTZ6</accession>
<keyword evidence="5" id="KW-0560">Oxidoreductase</keyword>
<evidence type="ECO:0000256" key="5">
    <source>
        <dbReference type="ARBA" id="ARBA00023002"/>
    </source>
</evidence>
<evidence type="ECO:0000313" key="8">
    <source>
        <dbReference type="EMBL" id="SER02691.1"/>
    </source>
</evidence>
<comment type="cofactor">
    <cofactor evidence="1">
        <name>FAD</name>
        <dbReference type="ChEBI" id="CHEBI:57692"/>
    </cofactor>
</comment>
<comment type="similarity">
    <text evidence="2">Belongs to the GMC oxidoreductase family.</text>
</comment>
<dbReference type="Proteomes" id="UP000199051">
    <property type="component" value="Unassembled WGS sequence"/>
</dbReference>
<proteinExistence type="inferred from homology"/>
<protein>
    <submittedName>
        <fullName evidence="8">Choline dehydrogenase</fullName>
    </submittedName>
</protein>
<evidence type="ECO:0000256" key="1">
    <source>
        <dbReference type="ARBA" id="ARBA00001974"/>
    </source>
</evidence>
<dbReference type="GO" id="GO:0016614">
    <property type="term" value="F:oxidoreductase activity, acting on CH-OH group of donors"/>
    <property type="evidence" value="ECO:0007669"/>
    <property type="project" value="InterPro"/>
</dbReference>
<dbReference type="InterPro" id="IPR000172">
    <property type="entry name" value="GMC_OxRdtase_N"/>
</dbReference>
<keyword evidence="4" id="KW-0274">FAD</keyword>
<dbReference type="SUPFAM" id="SSF51905">
    <property type="entry name" value="FAD/NAD(P)-binding domain"/>
    <property type="match status" value="1"/>
</dbReference>
<dbReference type="Pfam" id="PF05199">
    <property type="entry name" value="GMC_oxred_C"/>
    <property type="match status" value="1"/>
</dbReference>
<dbReference type="EMBL" id="FOGI01000001">
    <property type="protein sequence ID" value="SER02691.1"/>
    <property type="molecule type" value="Genomic_DNA"/>
</dbReference>
<evidence type="ECO:0000259" key="6">
    <source>
        <dbReference type="Pfam" id="PF00732"/>
    </source>
</evidence>
<name>A0A1H9KTZ6_9PSEU</name>
<evidence type="ECO:0000256" key="2">
    <source>
        <dbReference type="ARBA" id="ARBA00010790"/>
    </source>
</evidence>
<dbReference type="PANTHER" id="PTHR42784">
    <property type="entry name" value="PYRANOSE 2-OXIDASE"/>
    <property type="match status" value="1"/>
</dbReference>
<evidence type="ECO:0000259" key="7">
    <source>
        <dbReference type="Pfam" id="PF05199"/>
    </source>
</evidence>
<keyword evidence="3" id="KW-0285">Flavoprotein</keyword>
<dbReference type="Pfam" id="PF00732">
    <property type="entry name" value="GMC_oxred_N"/>
    <property type="match status" value="1"/>
</dbReference>
<dbReference type="RefSeq" id="WP_177215377.1">
    <property type="nucleotide sequence ID" value="NZ_FOGI01000001.1"/>
</dbReference>
<dbReference type="GO" id="GO:0050660">
    <property type="term" value="F:flavin adenine dinucleotide binding"/>
    <property type="evidence" value="ECO:0007669"/>
    <property type="project" value="InterPro"/>
</dbReference>
<dbReference type="SUPFAM" id="SSF54373">
    <property type="entry name" value="FAD-linked reductases, C-terminal domain"/>
    <property type="match status" value="1"/>
</dbReference>